<dbReference type="EMBL" id="PVBS01000001">
    <property type="protein sequence ID" value="PRD57464.1"/>
    <property type="molecule type" value="Genomic_DNA"/>
</dbReference>
<gene>
    <name evidence="3" type="ORF">C5749_06205</name>
</gene>
<name>A0A2S9JW07_9SPHI</name>
<dbReference type="Proteomes" id="UP000238642">
    <property type="component" value="Unassembled WGS sequence"/>
</dbReference>
<dbReference type="AlphaFoldDB" id="A0A2S9JW07"/>
<evidence type="ECO:0000313" key="3">
    <source>
        <dbReference type="EMBL" id="PRD57464.1"/>
    </source>
</evidence>
<dbReference type="RefSeq" id="WP_105725267.1">
    <property type="nucleotide sequence ID" value="NZ_PVBS01000001.1"/>
</dbReference>
<keyword evidence="4" id="KW-1185">Reference proteome</keyword>
<dbReference type="OrthoDB" id="9806903at2"/>
<evidence type="ECO:0000259" key="2">
    <source>
        <dbReference type="Pfam" id="PF14020"/>
    </source>
</evidence>
<dbReference type="InterPro" id="IPR025330">
    <property type="entry name" value="DUF4236"/>
</dbReference>
<accession>A0A2S9JW07</accession>
<evidence type="ECO:0000256" key="1">
    <source>
        <dbReference type="SAM" id="Phobius"/>
    </source>
</evidence>
<reference evidence="3 4" key="1">
    <citation type="submission" date="2018-02" db="EMBL/GenBank/DDBJ databases">
        <title>The draft genome of Sphingobacterium gobiense H7.</title>
        <authorList>
            <person name="Li L."/>
            <person name="Liu L."/>
            <person name="Zhang X."/>
            <person name="Wang T."/>
            <person name="Liang L."/>
        </authorList>
    </citation>
    <scope>NUCLEOTIDE SEQUENCE [LARGE SCALE GENOMIC DNA]</scope>
    <source>
        <strain evidence="3 4">ACCC 05757</strain>
    </source>
</reference>
<keyword evidence="1" id="KW-0812">Transmembrane</keyword>
<organism evidence="3 4">
    <name type="scientific">Sphingobacterium gobiense</name>
    <dbReference type="NCBI Taxonomy" id="1382456"/>
    <lineage>
        <taxon>Bacteria</taxon>
        <taxon>Pseudomonadati</taxon>
        <taxon>Bacteroidota</taxon>
        <taxon>Sphingobacteriia</taxon>
        <taxon>Sphingobacteriales</taxon>
        <taxon>Sphingobacteriaceae</taxon>
        <taxon>Sphingobacterium</taxon>
    </lineage>
</organism>
<comment type="caution">
    <text evidence="3">The sequence shown here is derived from an EMBL/GenBank/DDBJ whole genome shotgun (WGS) entry which is preliminary data.</text>
</comment>
<dbReference type="Pfam" id="PF14020">
    <property type="entry name" value="DUF4236"/>
    <property type="match status" value="1"/>
</dbReference>
<evidence type="ECO:0000313" key="4">
    <source>
        <dbReference type="Proteomes" id="UP000238642"/>
    </source>
</evidence>
<protein>
    <recommendedName>
        <fullName evidence="2">DUF4236 domain-containing protein</fullName>
    </recommendedName>
</protein>
<keyword evidence="1" id="KW-0472">Membrane</keyword>
<feature type="transmembrane region" description="Helical" evidence="1">
    <location>
        <begin position="136"/>
        <end position="156"/>
    </location>
</feature>
<keyword evidence="1" id="KW-1133">Transmembrane helix</keyword>
<proteinExistence type="predicted"/>
<feature type="domain" description="DUF4236" evidence="2">
    <location>
        <begin position="3"/>
        <end position="56"/>
    </location>
</feature>
<sequence length="162" mass="17621">MAWKFRRRVKIIPGVHLNFSKSGISTSIGVKGASVTLGSSGAYLNTSIPGLGIYNRRKLSNGVKSSASAPALPQNNSYPCESRGNIFSADVHEITSQDMQGIKEAILLARQQRATLHSDLLGIQNALRTTLLKKTLSYLLLYGLIKLSVNFIFLISDNNCVI</sequence>